<evidence type="ECO:0000313" key="9">
    <source>
        <dbReference type="EMBL" id="EYU29768.1"/>
    </source>
</evidence>
<feature type="transmembrane region" description="Helical" evidence="7">
    <location>
        <begin position="81"/>
        <end position="101"/>
    </location>
</feature>
<dbReference type="Pfam" id="PF01095">
    <property type="entry name" value="Pectinesterase"/>
    <property type="match status" value="1"/>
</dbReference>
<evidence type="ECO:0000256" key="1">
    <source>
        <dbReference type="ARBA" id="ARBA00005184"/>
    </source>
</evidence>
<dbReference type="GO" id="GO:0042545">
    <property type="term" value="P:cell wall modification"/>
    <property type="evidence" value="ECO:0007669"/>
    <property type="project" value="InterPro"/>
</dbReference>
<evidence type="ECO:0000256" key="5">
    <source>
        <dbReference type="ARBA" id="ARBA00047928"/>
    </source>
</evidence>
<dbReference type="InterPro" id="IPR011050">
    <property type="entry name" value="Pectin_lyase_fold/virulence"/>
</dbReference>
<keyword evidence="4" id="KW-0961">Cell wall biogenesis/degradation</keyword>
<evidence type="ECO:0000256" key="7">
    <source>
        <dbReference type="SAM" id="Phobius"/>
    </source>
</evidence>
<evidence type="ECO:0000256" key="6">
    <source>
        <dbReference type="SAM" id="MobiDB-lite"/>
    </source>
</evidence>
<gene>
    <name evidence="9" type="ORF">MIMGU_mgv1a021640mg</name>
</gene>
<keyword evidence="7" id="KW-1133">Transmembrane helix</keyword>
<dbReference type="EMBL" id="KI631149">
    <property type="protein sequence ID" value="EYU29768.1"/>
    <property type="molecule type" value="Genomic_DNA"/>
</dbReference>
<evidence type="ECO:0000259" key="8">
    <source>
        <dbReference type="Pfam" id="PF01095"/>
    </source>
</evidence>
<keyword evidence="7" id="KW-0472">Membrane</keyword>
<dbReference type="STRING" id="4155.A0A022QR59"/>
<dbReference type="InterPro" id="IPR012334">
    <property type="entry name" value="Pectin_lyas_fold"/>
</dbReference>
<feature type="domain" description="Pectinesterase catalytic" evidence="8">
    <location>
        <begin position="130"/>
        <end position="406"/>
    </location>
</feature>
<dbReference type="InterPro" id="IPR000070">
    <property type="entry name" value="Pectinesterase_cat"/>
</dbReference>
<accession>A0A022QR59</accession>
<evidence type="ECO:0000256" key="2">
    <source>
        <dbReference type="ARBA" id="ARBA00022801"/>
    </source>
</evidence>
<evidence type="ECO:0000256" key="3">
    <source>
        <dbReference type="ARBA" id="ARBA00023085"/>
    </source>
</evidence>
<comment type="pathway">
    <text evidence="1">Glycan metabolism; pectin degradation; 2-dehydro-3-deoxy-D-gluconate from pectin: step 1/5.</text>
</comment>
<dbReference type="Gene3D" id="2.160.20.10">
    <property type="entry name" value="Single-stranded right-handed beta-helix, Pectin lyase-like"/>
    <property type="match status" value="1"/>
</dbReference>
<keyword evidence="2" id="KW-0378">Hydrolase</keyword>
<organism evidence="9 10">
    <name type="scientific">Erythranthe guttata</name>
    <name type="common">Yellow monkey flower</name>
    <name type="synonym">Mimulus guttatus</name>
    <dbReference type="NCBI Taxonomy" id="4155"/>
    <lineage>
        <taxon>Eukaryota</taxon>
        <taxon>Viridiplantae</taxon>
        <taxon>Streptophyta</taxon>
        <taxon>Embryophyta</taxon>
        <taxon>Tracheophyta</taxon>
        <taxon>Spermatophyta</taxon>
        <taxon>Magnoliopsida</taxon>
        <taxon>eudicotyledons</taxon>
        <taxon>Gunneridae</taxon>
        <taxon>Pentapetalae</taxon>
        <taxon>asterids</taxon>
        <taxon>lamiids</taxon>
        <taxon>Lamiales</taxon>
        <taxon>Phrymaceae</taxon>
        <taxon>Erythranthe</taxon>
    </lineage>
</organism>
<dbReference type="Proteomes" id="UP000030748">
    <property type="component" value="Unassembled WGS sequence"/>
</dbReference>
<dbReference type="GO" id="GO:0046910">
    <property type="term" value="F:pectinesterase inhibitor activity"/>
    <property type="evidence" value="ECO:0000318"/>
    <property type="project" value="GO_Central"/>
</dbReference>
<proteinExistence type="predicted"/>
<dbReference type="eggNOG" id="ENOG502SJ26">
    <property type="taxonomic scope" value="Eukaryota"/>
</dbReference>
<keyword evidence="7" id="KW-0812">Transmembrane</keyword>
<protein>
    <recommendedName>
        <fullName evidence="8">Pectinesterase catalytic domain-containing protein</fullName>
    </recommendedName>
</protein>
<dbReference type="PANTHER" id="PTHR31707">
    <property type="entry name" value="PECTINESTERASE"/>
    <property type="match status" value="1"/>
</dbReference>
<comment type="catalytic activity">
    <reaction evidence="5">
        <text>[(1-&gt;4)-alpha-D-galacturonosyl methyl ester](n) + n H2O = [(1-&gt;4)-alpha-D-galacturonosyl](n) + n methanol + n H(+)</text>
        <dbReference type="Rhea" id="RHEA:22380"/>
        <dbReference type="Rhea" id="RHEA-COMP:14570"/>
        <dbReference type="Rhea" id="RHEA-COMP:14573"/>
        <dbReference type="ChEBI" id="CHEBI:15377"/>
        <dbReference type="ChEBI" id="CHEBI:15378"/>
        <dbReference type="ChEBI" id="CHEBI:17790"/>
        <dbReference type="ChEBI" id="CHEBI:140522"/>
        <dbReference type="ChEBI" id="CHEBI:140523"/>
        <dbReference type="EC" id="3.1.1.11"/>
    </reaction>
</comment>
<name>A0A022QR59_ERYGU</name>
<dbReference type="GO" id="GO:0030599">
    <property type="term" value="F:pectinesterase activity"/>
    <property type="evidence" value="ECO:0000318"/>
    <property type="project" value="GO_Central"/>
</dbReference>
<dbReference type="SUPFAM" id="SSF51126">
    <property type="entry name" value="Pectin lyase-like"/>
    <property type="match status" value="1"/>
</dbReference>
<evidence type="ECO:0000256" key="4">
    <source>
        <dbReference type="ARBA" id="ARBA00023316"/>
    </source>
</evidence>
<dbReference type="AlphaFoldDB" id="A0A022QR59"/>
<keyword evidence="10" id="KW-1185">Reference proteome</keyword>
<evidence type="ECO:0000313" key="10">
    <source>
        <dbReference type="Proteomes" id="UP000030748"/>
    </source>
</evidence>
<feature type="region of interest" description="Disordered" evidence="6">
    <location>
        <begin position="1"/>
        <end position="26"/>
    </location>
</feature>
<keyword evidence="3" id="KW-0063">Aspartyl esterase</keyword>
<reference evidence="9 10" key="1">
    <citation type="journal article" date="2013" name="Proc. Natl. Acad. Sci. U.S.A.">
        <title>Fine-scale variation in meiotic recombination in Mimulus inferred from population shotgun sequencing.</title>
        <authorList>
            <person name="Hellsten U."/>
            <person name="Wright K.M."/>
            <person name="Jenkins J."/>
            <person name="Shu S."/>
            <person name="Yuan Y."/>
            <person name="Wessler S.R."/>
            <person name="Schmutz J."/>
            <person name="Willis J.H."/>
            <person name="Rokhsar D.S."/>
        </authorList>
    </citation>
    <scope>NUCLEOTIDE SEQUENCE [LARGE SCALE GENOMIC DNA]</scope>
    <source>
        <strain evidence="10">cv. DUN x IM62</strain>
    </source>
</reference>
<dbReference type="UniPathway" id="UPA00545">
    <property type="reaction ID" value="UER00823"/>
</dbReference>
<dbReference type="GO" id="GO:0045490">
    <property type="term" value="P:pectin catabolic process"/>
    <property type="evidence" value="ECO:0007669"/>
    <property type="project" value="UniProtKB-UniPathway"/>
</dbReference>
<sequence>MNENINISRPCTAGSASTTSSDNTPSFTDIHVDVEQPIITSPTINADFVATPLSSYFSLPLFPPTILYPPSGINRRRFRRVAGLVIITLILITTLLVALLLSTKKKKGKTNYNSLDCVIKISVSKDWINNKSNFTNVSDAVEASPNYSPFKVCITIGEGEYYEIVKIGHEKINLIFIGEGIGKTVISSNASNVYGSPVAATLSVFGEEFLAQDLTIRNEAVQYGVAVENAGAKSIFFRCKFEGANATLYTNGEKQFYRDCRFYGGTNLVFGYSRAFFQKCKFVGEKSHPRDKVVFSSQTSRLSNFEIGFVFHLCAFDVVGSFANSSETAFLGSSAGYYAFVVVMESYLDRSVGGYFLGAPPNTMYYVVFRNVGVGATKANIPQFVYVLESVEAASKYSLREFLDGDFSLHN</sequence>